<evidence type="ECO:0000256" key="2">
    <source>
        <dbReference type="ARBA" id="ARBA00023239"/>
    </source>
</evidence>
<feature type="domain" description="Gamma-glutamylcyclotransferase AIG2-like" evidence="6">
    <location>
        <begin position="12"/>
        <end position="96"/>
    </location>
</feature>
<evidence type="ECO:0000256" key="4">
    <source>
        <dbReference type="PIRSR" id="PIRSR617939-2"/>
    </source>
</evidence>
<evidence type="ECO:0000313" key="7">
    <source>
        <dbReference type="EMBL" id="TEB25921.1"/>
    </source>
</evidence>
<dbReference type="EMBL" id="QPFP01000052">
    <property type="protein sequence ID" value="TEB25921.1"/>
    <property type="molecule type" value="Genomic_DNA"/>
</dbReference>
<dbReference type="AlphaFoldDB" id="A0A4Y7SW41"/>
<sequence>MTIDAIPHPTLYFGYGSNLWIDQMNRRCPESKLVGIGLLKDWKWSINRRGYANIIPSPDDIVYGLVYELSPSDEASLDRSEGAPVIYAKQNHPIAFTPLAVHTHHNHPDAQAPEASSPGSESNSTTAKEMLVYVDIKRTKPGPPKEEYIYRINKGIVDGVKSGIPMAYFDKYFRQSIPPLPEVADEPEVKDPFDPQLYYVEA</sequence>
<organism evidence="7 8">
    <name type="scientific">Coprinellus micaceus</name>
    <name type="common">Glistening ink-cap mushroom</name>
    <name type="synonym">Coprinus micaceus</name>
    <dbReference type="NCBI Taxonomy" id="71717"/>
    <lineage>
        <taxon>Eukaryota</taxon>
        <taxon>Fungi</taxon>
        <taxon>Dikarya</taxon>
        <taxon>Basidiomycota</taxon>
        <taxon>Agaricomycotina</taxon>
        <taxon>Agaricomycetes</taxon>
        <taxon>Agaricomycetidae</taxon>
        <taxon>Agaricales</taxon>
        <taxon>Agaricineae</taxon>
        <taxon>Psathyrellaceae</taxon>
        <taxon>Coprinellus</taxon>
    </lineage>
</organism>
<evidence type="ECO:0000256" key="3">
    <source>
        <dbReference type="PIRSR" id="PIRSR617939-1"/>
    </source>
</evidence>
<feature type="region of interest" description="Disordered" evidence="5">
    <location>
        <begin position="105"/>
        <end position="125"/>
    </location>
</feature>
<comment type="caution">
    <text evidence="7">The sequence shown here is derived from an EMBL/GenBank/DDBJ whole genome shotgun (WGS) entry which is preliminary data.</text>
</comment>
<dbReference type="PANTHER" id="PTHR12935">
    <property type="entry name" value="GAMMA-GLUTAMYLCYCLOTRANSFERASE"/>
    <property type="match status" value="1"/>
</dbReference>
<proteinExistence type="predicted"/>
<dbReference type="OrthoDB" id="2924818at2759"/>
<dbReference type="GO" id="GO:0003839">
    <property type="term" value="F:gamma-glutamylcyclotransferase activity"/>
    <property type="evidence" value="ECO:0007669"/>
    <property type="project" value="UniProtKB-EC"/>
</dbReference>
<protein>
    <recommendedName>
        <fullName evidence="1">gamma-glutamylcyclotransferase</fullName>
        <ecNumber evidence="1">4.3.2.9</ecNumber>
    </recommendedName>
</protein>
<dbReference type="InterPro" id="IPR009288">
    <property type="entry name" value="AIG2-like_dom"/>
</dbReference>
<evidence type="ECO:0000313" key="8">
    <source>
        <dbReference type="Proteomes" id="UP000298030"/>
    </source>
</evidence>
<keyword evidence="8" id="KW-1185">Reference proteome</keyword>
<dbReference type="Proteomes" id="UP000298030">
    <property type="component" value="Unassembled WGS sequence"/>
</dbReference>
<dbReference type="InterPro" id="IPR013024">
    <property type="entry name" value="GGCT-like"/>
</dbReference>
<dbReference type="STRING" id="71717.A0A4Y7SW41"/>
<feature type="active site" description="Proton acceptor" evidence="3">
    <location>
        <position position="81"/>
    </location>
</feature>
<dbReference type="SUPFAM" id="SSF110857">
    <property type="entry name" value="Gamma-glutamyl cyclotransferase-like"/>
    <property type="match status" value="1"/>
</dbReference>
<feature type="binding site" evidence="4">
    <location>
        <begin position="12"/>
        <end position="17"/>
    </location>
    <ligand>
        <name>substrate</name>
    </ligand>
</feature>
<dbReference type="EC" id="4.3.2.9" evidence="1"/>
<dbReference type="InterPro" id="IPR017939">
    <property type="entry name" value="G-Glutamylcylcotransferase"/>
</dbReference>
<dbReference type="Gene3D" id="3.10.490.10">
    <property type="entry name" value="Gamma-glutamyl cyclotransferase-like"/>
    <property type="match status" value="1"/>
</dbReference>
<evidence type="ECO:0000259" key="6">
    <source>
        <dbReference type="Pfam" id="PF06094"/>
    </source>
</evidence>
<dbReference type="CDD" id="cd06661">
    <property type="entry name" value="GGCT_like"/>
    <property type="match status" value="1"/>
</dbReference>
<name>A0A4Y7SW41_COPMI</name>
<dbReference type="Pfam" id="PF06094">
    <property type="entry name" value="GGACT"/>
    <property type="match status" value="1"/>
</dbReference>
<evidence type="ECO:0000256" key="1">
    <source>
        <dbReference type="ARBA" id="ARBA00012346"/>
    </source>
</evidence>
<dbReference type="PANTHER" id="PTHR12935:SF0">
    <property type="entry name" value="GAMMA-GLUTAMYLCYCLOTRANSFERASE"/>
    <property type="match status" value="1"/>
</dbReference>
<evidence type="ECO:0000256" key="5">
    <source>
        <dbReference type="SAM" id="MobiDB-lite"/>
    </source>
</evidence>
<accession>A0A4Y7SW41</accession>
<dbReference type="InterPro" id="IPR036568">
    <property type="entry name" value="GGCT-like_sf"/>
</dbReference>
<reference evidence="7 8" key="1">
    <citation type="journal article" date="2019" name="Nat. Ecol. Evol.">
        <title>Megaphylogeny resolves global patterns of mushroom evolution.</title>
        <authorList>
            <person name="Varga T."/>
            <person name="Krizsan K."/>
            <person name="Foldi C."/>
            <person name="Dima B."/>
            <person name="Sanchez-Garcia M."/>
            <person name="Sanchez-Ramirez S."/>
            <person name="Szollosi G.J."/>
            <person name="Szarkandi J.G."/>
            <person name="Papp V."/>
            <person name="Albert L."/>
            <person name="Andreopoulos W."/>
            <person name="Angelini C."/>
            <person name="Antonin V."/>
            <person name="Barry K.W."/>
            <person name="Bougher N.L."/>
            <person name="Buchanan P."/>
            <person name="Buyck B."/>
            <person name="Bense V."/>
            <person name="Catcheside P."/>
            <person name="Chovatia M."/>
            <person name="Cooper J."/>
            <person name="Damon W."/>
            <person name="Desjardin D."/>
            <person name="Finy P."/>
            <person name="Geml J."/>
            <person name="Haridas S."/>
            <person name="Hughes K."/>
            <person name="Justo A."/>
            <person name="Karasinski D."/>
            <person name="Kautmanova I."/>
            <person name="Kiss B."/>
            <person name="Kocsube S."/>
            <person name="Kotiranta H."/>
            <person name="LaButti K.M."/>
            <person name="Lechner B.E."/>
            <person name="Liimatainen K."/>
            <person name="Lipzen A."/>
            <person name="Lukacs Z."/>
            <person name="Mihaltcheva S."/>
            <person name="Morgado L.N."/>
            <person name="Niskanen T."/>
            <person name="Noordeloos M.E."/>
            <person name="Ohm R.A."/>
            <person name="Ortiz-Santana B."/>
            <person name="Ovrebo C."/>
            <person name="Racz N."/>
            <person name="Riley R."/>
            <person name="Savchenko A."/>
            <person name="Shiryaev A."/>
            <person name="Soop K."/>
            <person name="Spirin V."/>
            <person name="Szebenyi C."/>
            <person name="Tomsovsky M."/>
            <person name="Tulloss R.E."/>
            <person name="Uehling J."/>
            <person name="Grigoriev I.V."/>
            <person name="Vagvolgyi C."/>
            <person name="Papp T."/>
            <person name="Martin F.M."/>
            <person name="Miettinen O."/>
            <person name="Hibbett D.S."/>
            <person name="Nagy L.G."/>
        </authorList>
    </citation>
    <scope>NUCLEOTIDE SEQUENCE [LARGE SCALE GENOMIC DNA]</scope>
    <source>
        <strain evidence="7 8">FP101781</strain>
    </source>
</reference>
<keyword evidence="2" id="KW-0456">Lyase</keyword>
<gene>
    <name evidence="7" type="ORF">FA13DRAFT_1668330</name>
</gene>